<reference evidence="1 2" key="1">
    <citation type="submission" date="2018-04" db="EMBL/GenBank/DDBJ databases">
        <title>Genomic Encyclopedia of Archaeal and Bacterial Type Strains, Phase II (KMG-II): from individual species to whole genera.</title>
        <authorList>
            <person name="Goeker M."/>
        </authorList>
    </citation>
    <scope>NUCLEOTIDE SEQUENCE [LARGE SCALE GENOMIC DNA]</scope>
    <source>
        <strain evidence="1 2">DSM 5822</strain>
    </source>
</reference>
<dbReference type="InterPro" id="IPR018775">
    <property type="entry name" value="RlaP"/>
</dbReference>
<dbReference type="EMBL" id="QAON01000008">
    <property type="protein sequence ID" value="PTQ89201.1"/>
    <property type="molecule type" value="Genomic_DNA"/>
</dbReference>
<evidence type="ECO:0000313" key="2">
    <source>
        <dbReference type="Proteomes" id="UP000244223"/>
    </source>
</evidence>
<proteinExistence type="predicted"/>
<gene>
    <name evidence="1" type="ORF">C8N29_10882</name>
</gene>
<name>A0A2T5IZ38_9GAMM</name>
<evidence type="ECO:0008006" key="3">
    <source>
        <dbReference type="Google" id="ProtNLM"/>
    </source>
</evidence>
<dbReference type="PANTHER" id="PTHR34817:SF2">
    <property type="entry name" value="NUCLEOTIDYLTRANSFERASE"/>
    <property type="match status" value="1"/>
</dbReference>
<dbReference type="RefSeq" id="WP_107865840.1">
    <property type="nucleotide sequence ID" value="NZ_QAON01000008.1"/>
</dbReference>
<accession>A0A2T5IZ38</accession>
<dbReference type="PANTHER" id="PTHR34817">
    <property type="entry name" value="NUCLEOTIDYLTRANSFERASE"/>
    <property type="match status" value="1"/>
</dbReference>
<comment type="caution">
    <text evidence="1">The sequence shown here is derived from an EMBL/GenBank/DDBJ whole genome shotgun (WGS) entry which is preliminary data.</text>
</comment>
<sequence>MQDSILAELQRIEAQYQVTILWACESGSRAWGFPSPDSDYDVRFIYAQKPSSYIRVFDKRDVIEEPIDGLLDISGWDIKKALGLLRKSNPALMEWLSSPIIYRQHAAIEPLRALAQASFLPLSSCHHYLSMARQDINKLVIGSDIRLKKYLYMFRALLATQWVIANNNQPPMAFIELVNRFLPSGDIREQIDELLVLKGQVLESEHIPPQEELDAYLLALFSRLEKQLPAASTPVSVDVFDTCLLDTLQIAYPHLHL</sequence>
<evidence type="ECO:0000313" key="1">
    <source>
        <dbReference type="EMBL" id="PTQ89201.1"/>
    </source>
</evidence>
<dbReference type="Pfam" id="PF10127">
    <property type="entry name" value="RlaP"/>
    <property type="match status" value="1"/>
</dbReference>
<organism evidence="1 2">
    <name type="scientific">Agitococcus lubricus</name>
    <dbReference type="NCBI Taxonomy" id="1077255"/>
    <lineage>
        <taxon>Bacteria</taxon>
        <taxon>Pseudomonadati</taxon>
        <taxon>Pseudomonadota</taxon>
        <taxon>Gammaproteobacteria</taxon>
        <taxon>Moraxellales</taxon>
        <taxon>Moraxellaceae</taxon>
        <taxon>Agitococcus</taxon>
    </lineage>
</organism>
<dbReference type="AlphaFoldDB" id="A0A2T5IZ38"/>
<keyword evidence="2" id="KW-1185">Reference proteome</keyword>
<protein>
    <recommendedName>
        <fullName evidence="3">Nucleotidyltransferase</fullName>
    </recommendedName>
</protein>
<dbReference type="OrthoDB" id="9796845at2"/>
<dbReference type="Proteomes" id="UP000244223">
    <property type="component" value="Unassembled WGS sequence"/>
</dbReference>